<dbReference type="KEGG" id="lto:RGQ30_29720"/>
<dbReference type="Proteomes" id="UP001329151">
    <property type="component" value="Chromosome"/>
</dbReference>
<proteinExistence type="predicted"/>
<organism evidence="1 2">
    <name type="scientific">Limnobacter thiooxidans</name>
    <dbReference type="NCBI Taxonomy" id="131080"/>
    <lineage>
        <taxon>Bacteria</taxon>
        <taxon>Pseudomonadati</taxon>
        <taxon>Pseudomonadota</taxon>
        <taxon>Betaproteobacteria</taxon>
        <taxon>Burkholderiales</taxon>
        <taxon>Burkholderiaceae</taxon>
        <taxon>Limnobacter</taxon>
    </lineage>
</organism>
<dbReference type="AlphaFoldDB" id="A0AA86JI00"/>
<reference evidence="1 2" key="1">
    <citation type="submission" date="2023-10" db="EMBL/GenBank/DDBJ databases">
        <title>Complete Genome Sequence of Limnobacter thiooxidans CS-K2T, Isolated from freshwater lake sediments in Bavaria, Germany.</title>
        <authorList>
            <person name="Naruki M."/>
            <person name="Watanabe A."/>
            <person name="Warashina T."/>
            <person name="Morita T."/>
            <person name="Arakawa K."/>
        </authorList>
    </citation>
    <scope>NUCLEOTIDE SEQUENCE [LARGE SCALE GENOMIC DNA]</scope>
    <source>
        <strain evidence="1 2">CS-K2</strain>
    </source>
</reference>
<evidence type="ECO:0000313" key="2">
    <source>
        <dbReference type="Proteomes" id="UP001329151"/>
    </source>
</evidence>
<sequence>MIDGILKPLIGHVLNFESPKNGFDLFSECGGRISLVKTSLSNDELIQQLNQTVSPDQQFTAENTGLKNPTLTTARAVCHENGKTTSTFWVVSLSEDTMKVYFEGASFLDFKAITAN</sequence>
<dbReference type="EMBL" id="AP028947">
    <property type="protein sequence ID" value="BET27471.1"/>
    <property type="molecule type" value="Genomic_DNA"/>
</dbReference>
<keyword evidence="2" id="KW-1185">Reference proteome</keyword>
<protein>
    <submittedName>
        <fullName evidence="1">Uncharacterized protein</fullName>
    </submittedName>
</protein>
<gene>
    <name evidence="1" type="ORF">RGQ30_29720</name>
</gene>
<evidence type="ECO:0000313" key="1">
    <source>
        <dbReference type="EMBL" id="BET27471.1"/>
    </source>
</evidence>
<name>A0AA86JI00_9BURK</name>
<accession>A0AA86JI00</accession>